<protein>
    <submittedName>
        <fullName evidence="1">Uncharacterized protein</fullName>
    </submittedName>
</protein>
<keyword evidence="2" id="KW-1185">Reference proteome</keyword>
<evidence type="ECO:0000313" key="1">
    <source>
        <dbReference type="EMBL" id="KAI0083074.1"/>
    </source>
</evidence>
<organism evidence="1 2">
    <name type="scientific">Irpex rosettiformis</name>
    <dbReference type="NCBI Taxonomy" id="378272"/>
    <lineage>
        <taxon>Eukaryota</taxon>
        <taxon>Fungi</taxon>
        <taxon>Dikarya</taxon>
        <taxon>Basidiomycota</taxon>
        <taxon>Agaricomycotina</taxon>
        <taxon>Agaricomycetes</taxon>
        <taxon>Polyporales</taxon>
        <taxon>Irpicaceae</taxon>
        <taxon>Irpex</taxon>
    </lineage>
</organism>
<evidence type="ECO:0000313" key="2">
    <source>
        <dbReference type="Proteomes" id="UP001055072"/>
    </source>
</evidence>
<proteinExistence type="predicted"/>
<dbReference type="Proteomes" id="UP001055072">
    <property type="component" value="Unassembled WGS sequence"/>
</dbReference>
<comment type="caution">
    <text evidence="1">The sequence shown here is derived from an EMBL/GenBank/DDBJ whole genome shotgun (WGS) entry which is preliminary data.</text>
</comment>
<reference evidence="1" key="1">
    <citation type="journal article" date="2021" name="Environ. Microbiol.">
        <title>Gene family expansions and transcriptome signatures uncover fungal adaptations to wood decay.</title>
        <authorList>
            <person name="Hage H."/>
            <person name="Miyauchi S."/>
            <person name="Viragh M."/>
            <person name="Drula E."/>
            <person name="Min B."/>
            <person name="Chaduli D."/>
            <person name="Navarro D."/>
            <person name="Favel A."/>
            <person name="Norest M."/>
            <person name="Lesage-Meessen L."/>
            <person name="Balint B."/>
            <person name="Merenyi Z."/>
            <person name="de Eugenio L."/>
            <person name="Morin E."/>
            <person name="Martinez A.T."/>
            <person name="Baldrian P."/>
            <person name="Stursova M."/>
            <person name="Martinez M.J."/>
            <person name="Novotny C."/>
            <person name="Magnuson J.K."/>
            <person name="Spatafora J.W."/>
            <person name="Maurice S."/>
            <person name="Pangilinan J."/>
            <person name="Andreopoulos W."/>
            <person name="LaButti K."/>
            <person name="Hundley H."/>
            <person name="Na H."/>
            <person name="Kuo A."/>
            <person name="Barry K."/>
            <person name="Lipzen A."/>
            <person name="Henrissat B."/>
            <person name="Riley R."/>
            <person name="Ahrendt S."/>
            <person name="Nagy L.G."/>
            <person name="Grigoriev I.V."/>
            <person name="Martin F."/>
            <person name="Rosso M.N."/>
        </authorList>
    </citation>
    <scope>NUCLEOTIDE SEQUENCE</scope>
    <source>
        <strain evidence="1">CBS 384.51</strain>
    </source>
</reference>
<name>A0ACB8TM92_9APHY</name>
<dbReference type="EMBL" id="MU275000">
    <property type="protein sequence ID" value="KAI0083074.1"/>
    <property type="molecule type" value="Genomic_DNA"/>
</dbReference>
<gene>
    <name evidence="1" type="ORF">BDY19DRAFT_981021</name>
</gene>
<accession>A0ACB8TM92</accession>
<sequence length="54" mass="5930">MLMSHHLPNADLAVLSACQTATGDETLSEEVVHLTAGDAQCRVQECRWDDVVDF</sequence>